<evidence type="ECO:0000313" key="3">
    <source>
        <dbReference type="Proteomes" id="UP000887575"/>
    </source>
</evidence>
<evidence type="ECO:0000313" key="4">
    <source>
        <dbReference type="WBParaSite" id="MBELARI_LOCUS6119"/>
    </source>
</evidence>
<dbReference type="Proteomes" id="UP000887575">
    <property type="component" value="Unassembled WGS sequence"/>
</dbReference>
<feature type="signal peptide" evidence="1">
    <location>
        <begin position="1"/>
        <end position="23"/>
    </location>
</feature>
<reference evidence="4" key="1">
    <citation type="submission" date="2024-02" db="UniProtKB">
        <authorList>
            <consortium name="WormBaseParasite"/>
        </authorList>
    </citation>
    <scope>IDENTIFICATION</scope>
</reference>
<dbReference type="AlphaFoldDB" id="A0AAF3FGE5"/>
<dbReference type="WBParaSite" id="MBELARI_LOCUS6119">
    <property type="protein sequence ID" value="MBELARI_LOCUS6119"/>
    <property type="gene ID" value="MBELARI_LOCUS6119"/>
</dbReference>
<dbReference type="PANTHER" id="PTHR46705:SF13">
    <property type="entry name" value="DOMAIN OF UNKNOWN FUNCTION DB DOMAIN-CONTAINING PROTEIN"/>
    <property type="match status" value="1"/>
</dbReference>
<evidence type="ECO:0000259" key="2">
    <source>
        <dbReference type="Pfam" id="PF01682"/>
    </source>
</evidence>
<dbReference type="InterPro" id="IPR002602">
    <property type="entry name" value="DB"/>
</dbReference>
<dbReference type="Pfam" id="PF01682">
    <property type="entry name" value="DB"/>
    <property type="match status" value="1"/>
</dbReference>
<protein>
    <recommendedName>
        <fullName evidence="2">Domain of unknown function DB domain-containing protein</fullName>
    </recommendedName>
</protein>
<proteinExistence type="predicted"/>
<accession>A0AAF3FGE5</accession>
<dbReference type="PANTHER" id="PTHR46705">
    <property type="entry name" value="PROTEIN CBG09805"/>
    <property type="match status" value="1"/>
</dbReference>
<evidence type="ECO:0000256" key="1">
    <source>
        <dbReference type="SAM" id="SignalP"/>
    </source>
</evidence>
<feature type="chain" id="PRO_5042263160" description="Domain of unknown function DB domain-containing protein" evidence="1">
    <location>
        <begin position="24"/>
        <end position="143"/>
    </location>
</feature>
<organism evidence="3 4">
    <name type="scientific">Mesorhabditis belari</name>
    <dbReference type="NCBI Taxonomy" id="2138241"/>
    <lineage>
        <taxon>Eukaryota</taxon>
        <taxon>Metazoa</taxon>
        <taxon>Ecdysozoa</taxon>
        <taxon>Nematoda</taxon>
        <taxon>Chromadorea</taxon>
        <taxon>Rhabditida</taxon>
        <taxon>Rhabditina</taxon>
        <taxon>Rhabditomorpha</taxon>
        <taxon>Rhabditoidea</taxon>
        <taxon>Rhabditidae</taxon>
        <taxon>Mesorhabditinae</taxon>
        <taxon>Mesorhabditis</taxon>
    </lineage>
</organism>
<keyword evidence="3" id="KW-1185">Reference proteome</keyword>
<sequence>MIFTKFSFILLVFCFLIVHECRRDANQRFKACCARQKNADKDCKRKFCDFHAISQHNVLHYLNTCSPRGDTVQSMWDCASSRVDHTECCKRRNVVPACMAYCNTTYGVPSDYMNYLFCLQNFNDIRDCFWGYLEKNPNIYGDS</sequence>
<keyword evidence="1" id="KW-0732">Signal</keyword>
<feature type="domain" description="Domain of unknown function DB" evidence="2">
    <location>
        <begin position="32"/>
        <end position="129"/>
    </location>
</feature>
<name>A0AAF3FGE5_9BILA</name>